<dbReference type="Pfam" id="PF07686">
    <property type="entry name" value="V-set"/>
    <property type="match status" value="1"/>
</dbReference>
<protein>
    <recommendedName>
        <fullName evidence="6">Ig-like domain-containing protein</fullName>
    </recommendedName>
</protein>
<sequence length="272" mass="30124">MELRLATVVALCLFIAKGTLGLHFINVSVPRYAELHETLTMSCHFELGDARLYSVKWYKDDYEFFSYSPVLNSKNFALPGIKIDMSRSDMNTVTLLDLQFSSSGTYRCEVSTEGPNFETLFSNENVTVRALPASEPIITGLQPAYSPGDIIEANCSSPKSKPQAIMAWYLNGKTVDRYSLVYYASSEDEEGLSESVLGLSARAEVTLFPGGGPLELRCTATVQERTWSKTATSLLARLNNQKLAQDDFTNQSGKACVSLLLLLTSMLLNYSW</sequence>
<dbReference type="Proteomes" id="UP000494165">
    <property type="component" value="Unassembled WGS sequence"/>
</dbReference>
<feature type="domain" description="Ig-like" evidence="6">
    <location>
        <begin position="37"/>
        <end position="127"/>
    </location>
</feature>
<keyword evidence="5" id="KW-1015">Disulfide bond</keyword>
<dbReference type="InterPro" id="IPR013783">
    <property type="entry name" value="Ig-like_fold"/>
</dbReference>
<comment type="subcellular location">
    <subcellularLocation>
        <location evidence="1">Membrane</location>
        <topology evidence="1">Single-pass membrane protein</topology>
    </subcellularLocation>
</comment>
<dbReference type="AlphaFoldDB" id="A0A8S1CRR3"/>
<dbReference type="InterPro" id="IPR013162">
    <property type="entry name" value="CD80_C2-set"/>
</dbReference>
<dbReference type="EMBL" id="CADEPI010000062">
    <property type="protein sequence ID" value="CAB3371514.1"/>
    <property type="molecule type" value="Genomic_DNA"/>
</dbReference>
<evidence type="ECO:0000256" key="3">
    <source>
        <dbReference type="ARBA" id="ARBA00022989"/>
    </source>
</evidence>
<accession>A0A8S1CRR3</accession>
<evidence type="ECO:0000256" key="1">
    <source>
        <dbReference type="ARBA" id="ARBA00004167"/>
    </source>
</evidence>
<organism evidence="7 8">
    <name type="scientific">Cloeon dipterum</name>
    <dbReference type="NCBI Taxonomy" id="197152"/>
    <lineage>
        <taxon>Eukaryota</taxon>
        <taxon>Metazoa</taxon>
        <taxon>Ecdysozoa</taxon>
        <taxon>Arthropoda</taxon>
        <taxon>Hexapoda</taxon>
        <taxon>Insecta</taxon>
        <taxon>Pterygota</taxon>
        <taxon>Palaeoptera</taxon>
        <taxon>Ephemeroptera</taxon>
        <taxon>Pisciforma</taxon>
        <taxon>Baetidae</taxon>
        <taxon>Cloeon</taxon>
    </lineage>
</organism>
<evidence type="ECO:0000256" key="2">
    <source>
        <dbReference type="ARBA" id="ARBA00022692"/>
    </source>
</evidence>
<dbReference type="OrthoDB" id="10015491at2759"/>
<keyword evidence="8" id="KW-1185">Reference proteome</keyword>
<dbReference type="PANTHER" id="PTHR21261:SF15">
    <property type="entry name" value="BEATEN PATH IIIA, ISOFORM D-RELATED"/>
    <property type="match status" value="1"/>
</dbReference>
<dbReference type="InterPro" id="IPR007110">
    <property type="entry name" value="Ig-like_dom"/>
</dbReference>
<proteinExistence type="predicted"/>
<dbReference type="PANTHER" id="PTHR21261">
    <property type="entry name" value="BEAT PROTEIN"/>
    <property type="match status" value="1"/>
</dbReference>
<dbReference type="SMART" id="SM00409">
    <property type="entry name" value="IG"/>
    <property type="match status" value="1"/>
</dbReference>
<dbReference type="Gene3D" id="2.60.40.10">
    <property type="entry name" value="Immunoglobulins"/>
    <property type="match status" value="1"/>
</dbReference>
<evidence type="ECO:0000259" key="6">
    <source>
        <dbReference type="PROSITE" id="PS50835"/>
    </source>
</evidence>
<name>A0A8S1CRR3_9INSE</name>
<keyword evidence="3" id="KW-1133">Transmembrane helix</keyword>
<dbReference type="Pfam" id="PF08205">
    <property type="entry name" value="C2-set_2"/>
    <property type="match status" value="1"/>
</dbReference>
<comment type="caution">
    <text evidence="7">The sequence shown here is derived from an EMBL/GenBank/DDBJ whole genome shotgun (WGS) entry which is preliminary data.</text>
</comment>
<keyword evidence="4" id="KW-0472">Membrane</keyword>
<dbReference type="GO" id="GO:0016020">
    <property type="term" value="C:membrane"/>
    <property type="evidence" value="ECO:0007669"/>
    <property type="project" value="UniProtKB-SubCell"/>
</dbReference>
<reference evidence="7 8" key="1">
    <citation type="submission" date="2020-04" db="EMBL/GenBank/DDBJ databases">
        <authorList>
            <person name="Alioto T."/>
            <person name="Alioto T."/>
            <person name="Gomez Garrido J."/>
        </authorList>
    </citation>
    <scope>NUCLEOTIDE SEQUENCE [LARGE SCALE GENOMIC DNA]</scope>
</reference>
<evidence type="ECO:0000256" key="4">
    <source>
        <dbReference type="ARBA" id="ARBA00023136"/>
    </source>
</evidence>
<evidence type="ECO:0000313" key="7">
    <source>
        <dbReference type="EMBL" id="CAB3371514.1"/>
    </source>
</evidence>
<dbReference type="SUPFAM" id="SSF48726">
    <property type="entry name" value="Immunoglobulin"/>
    <property type="match status" value="1"/>
</dbReference>
<dbReference type="InterPro" id="IPR013106">
    <property type="entry name" value="Ig_V-set"/>
</dbReference>
<evidence type="ECO:0000313" key="8">
    <source>
        <dbReference type="Proteomes" id="UP000494165"/>
    </source>
</evidence>
<dbReference type="InterPro" id="IPR003599">
    <property type="entry name" value="Ig_sub"/>
</dbReference>
<evidence type="ECO:0000256" key="5">
    <source>
        <dbReference type="ARBA" id="ARBA00023157"/>
    </source>
</evidence>
<dbReference type="PROSITE" id="PS50835">
    <property type="entry name" value="IG_LIKE"/>
    <property type="match status" value="1"/>
</dbReference>
<dbReference type="InterPro" id="IPR036179">
    <property type="entry name" value="Ig-like_dom_sf"/>
</dbReference>
<keyword evidence="2" id="KW-0812">Transmembrane</keyword>
<dbReference type="FunFam" id="2.60.40.10:FF:000437">
    <property type="entry name" value="Beat-IIIc, isoform A"/>
    <property type="match status" value="1"/>
</dbReference>
<gene>
    <name evidence="7" type="ORF">CLODIP_2_CD13568</name>
</gene>